<protein>
    <recommendedName>
        <fullName evidence="4">PrgI family protein</fullName>
    </recommendedName>
</protein>
<accession>A0A1G2DD70</accession>
<dbReference type="InterPro" id="IPR024414">
    <property type="entry name" value="Uncharacterised_PrgI"/>
</dbReference>
<dbReference type="AlphaFoldDB" id="A0A1G2DD70"/>
<comment type="caution">
    <text evidence="2">The sequence shown here is derived from an EMBL/GenBank/DDBJ whole genome shotgun (WGS) entry which is preliminary data.</text>
</comment>
<evidence type="ECO:0000256" key="1">
    <source>
        <dbReference type="SAM" id="Phobius"/>
    </source>
</evidence>
<proteinExistence type="predicted"/>
<sequence length="147" mass="16868">MQFQVPQFLDVEDKIIGPLTLKQFLYIAGGVGLGYLSYRFIPWIGVVLGLGFIGVGVALGFYKYNNKPLVFLIQSAIDYFRNDRFYVWERKEKIEETKLDLNNFKPTKHAPRLSMKTLSSKLSDLAWSMDVPPEEAEAERRSDELGI</sequence>
<organism evidence="2 3">
    <name type="scientific">Candidatus Lloydbacteria bacterium RIFCSPLOWO2_01_FULL_50_20</name>
    <dbReference type="NCBI Taxonomy" id="1798665"/>
    <lineage>
        <taxon>Bacteria</taxon>
        <taxon>Candidatus Lloydiibacteriota</taxon>
    </lineage>
</organism>
<gene>
    <name evidence="2" type="ORF">A2942_00775</name>
</gene>
<dbReference type="STRING" id="1798665.A2942_00775"/>
<keyword evidence="1" id="KW-1133">Transmembrane helix</keyword>
<dbReference type="Pfam" id="PF12666">
    <property type="entry name" value="PrgI"/>
    <property type="match status" value="1"/>
</dbReference>
<dbReference type="Proteomes" id="UP000178534">
    <property type="component" value="Unassembled WGS sequence"/>
</dbReference>
<keyword evidence="1" id="KW-0812">Transmembrane</keyword>
<evidence type="ECO:0000313" key="3">
    <source>
        <dbReference type="Proteomes" id="UP000178534"/>
    </source>
</evidence>
<dbReference type="EMBL" id="MHLP01000036">
    <property type="protein sequence ID" value="OGZ11536.1"/>
    <property type="molecule type" value="Genomic_DNA"/>
</dbReference>
<feature type="transmembrane region" description="Helical" evidence="1">
    <location>
        <begin position="40"/>
        <end position="62"/>
    </location>
</feature>
<evidence type="ECO:0000313" key="2">
    <source>
        <dbReference type="EMBL" id="OGZ11536.1"/>
    </source>
</evidence>
<evidence type="ECO:0008006" key="4">
    <source>
        <dbReference type="Google" id="ProtNLM"/>
    </source>
</evidence>
<name>A0A1G2DD70_9BACT</name>
<keyword evidence="1" id="KW-0472">Membrane</keyword>
<reference evidence="2 3" key="1">
    <citation type="journal article" date="2016" name="Nat. Commun.">
        <title>Thousands of microbial genomes shed light on interconnected biogeochemical processes in an aquifer system.</title>
        <authorList>
            <person name="Anantharaman K."/>
            <person name="Brown C.T."/>
            <person name="Hug L.A."/>
            <person name="Sharon I."/>
            <person name="Castelle C.J."/>
            <person name="Probst A.J."/>
            <person name="Thomas B.C."/>
            <person name="Singh A."/>
            <person name="Wilkins M.J."/>
            <person name="Karaoz U."/>
            <person name="Brodie E.L."/>
            <person name="Williams K.H."/>
            <person name="Hubbard S.S."/>
            <person name="Banfield J.F."/>
        </authorList>
    </citation>
    <scope>NUCLEOTIDE SEQUENCE [LARGE SCALE GENOMIC DNA]</scope>
</reference>